<keyword evidence="1" id="KW-1185">Reference proteome</keyword>
<proteinExistence type="predicted"/>
<name>A0A915EQJ4_9BILA</name>
<reference evidence="2" key="1">
    <citation type="submission" date="2022-11" db="UniProtKB">
        <authorList>
            <consortium name="WormBaseParasite"/>
        </authorList>
    </citation>
    <scope>IDENTIFICATION</scope>
</reference>
<dbReference type="Proteomes" id="UP000887574">
    <property type="component" value="Unplaced"/>
</dbReference>
<sequence length="89" mass="9993">MKFLLLIGKLYLPNGMKKSTVLSGKFLVTENVSSNSFFPLVCHSLEMKCFSSSSVDLGSCQCFSMGRFQLAIQTQHNRGLADLRKQQNR</sequence>
<evidence type="ECO:0000313" key="1">
    <source>
        <dbReference type="Proteomes" id="UP000887574"/>
    </source>
</evidence>
<dbReference type="WBParaSite" id="jg9356">
    <property type="protein sequence ID" value="jg9356"/>
    <property type="gene ID" value="jg9356"/>
</dbReference>
<protein>
    <submittedName>
        <fullName evidence="2">Uncharacterized protein</fullName>
    </submittedName>
</protein>
<accession>A0A915EQJ4</accession>
<dbReference type="AlphaFoldDB" id="A0A915EQJ4"/>
<organism evidence="1 2">
    <name type="scientific">Ditylenchus dipsaci</name>
    <dbReference type="NCBI Taxonomy" id="166011"/>
    <lineage>
        <taxon>Eukaryota</taxon>
        <taxon>Metazoa</taxon>
        <taxon>Ecdysozoa</taxon>
        <taxon>Nematoda</taxon>
        <taxon>Chromadorea</taxon>
        <taxon>Rhabditida</taxon>
        <taxon>Tylenchina</taxon>
        <taxon>Tylenchomorpha</taxon>
        <taxon>Sphaerularioidea</taxon>
        <taxon>Anguinidae</taxon>
        <taxon>Anguininae</taxon>
        <taxon>Ditylenchus</taxon>
    </lineage>
</organism>
<evidence type="ECO:0000313" key="2">
    <source>
        <dbReference type="WBParaSite" id="jg9356"/>
    </source>
</evidence>